<organism evidence="8 9">
    <name type="scientific">Madurella fahalii</name>
    <dbReference type="NCBI Taxonomy" id="1157608"/>
    <lineage>
        <taxon>Eukaryota</taxon>
        <taxon>Fungi</taxon>
        <taxon>Dikarya</taxon>
        <taxon>Ascomycota</taxon>
        <taxon>Pezizomycotina</taxon>
        <taxon>Sordariomycetes</taxon>
        <taxon>Sordariomycetidae</taxon>
        <taxon>Sordariales</taxon>
        <taxon>Sordariales incertae sedis</taxon>
        <taxon>Madurella</taxon>
    </lineage>
</organism>
<dbReference type="InterPro" id="IPR015797">
    <property type="entry name" value="NUDIX_hydrolase-like_dom_sf"/>
</dbReference>
<comment type="cofactor">
    <cofactor evidence="1">
        <name>Mn(2+)</name>
        <dbReference type="ChEBI" id="CHEBI:29035"/>
    </cofactor>
</comment>
<evidence type="ECO:0000256" key="1">
    <source>
        <dbReference type="ARBA" id="ARBA00001936"/>
    </source>
</evidence>
<evidence type="ECO:0000256" key="2">
    <source>
        <dbReference type="ARBA" id="ARBA00001946"/>
    </source>
</evidence>
<proteinExistence type="predicted"/>
<evidence type="ECO:0000313" key="8">
    <source>
        <dbReference type="EMBL" id="GAB1310110.1"/>
    </source>
</evidence>
<dbReference type="SUPFAM" id="SSF55811">
    <property type="entry name" value="Nudix"/>
    <property type="match status" value="1"/>
</dbReference>
<accession>A0ABQ0FXQ1</accession>
<dbReference type="Pfam" id="PF00293">
    <property type="entry name" value="NUDIX"/>
    <property type="match status" value="1"/>
</dbReference>
<keyword evidence="3" id="KW-0479">Metal-binding</keyword>
<feature type="domain" description="Nudix hydrolase" evidence="7">
    <location>
        <begin position="103"/>
        <end position="268"/>
    </location>
</feature>
<comment type="cofactor">
    <cofactor evidence="2">
        <name>Mg(2+)</name>
        <dbReference type="ChEBI" id="CHEBI:18420"/>
    </cofactor>
</comment>
<dbReference type="PROSITE" id="PS51462">
    <property type="entry name" value="NUDIX"/>
    <property type="match status" value="1"/>
</dbReference>
<dbReference type="CDD" id="cd03426">
    <property type="entry name" value="NUDIX_CoAse_Nudt7"/>
    <property type="match status" value="1"/>
</dbReference>
<evidence type="ECO:0000256" key="5">
    <source>
        <dbReference type="ARBA" id="ARBA00022842"/>
    </source>
</evidence>
<dbReference type="EMBL" id="BAAFSV010000001">
    <property type="protein sequence ID" value="GAB1310110.1"/>
    <property type="molecule type" value="Genomic_DNA"/>
</dbReference>
<dbReference type="InterPro" id="IPR045121">
    <property type="entry name" value="CoAse"/>
</dbReference>
<evidence type="ECO:0000259" key="7">
    <source>
        <dbReference type="PROSITE" id="PS51462"/>
    </source>
</evidence>
<dbReference type="InterPro" id="IPR000086">
    <property type="entry name" value="NUDIX_hydrolase_dom"/>
</dbReference>
<protein>
    <submittedName>
        <fullName evidence="8">8-oxo-dGTP diphosphatase</fullName>
    </submittedName>
</protein>
<keyword evidence="4" id="KW-0378">Hydrolase</keyword>
<dbReference type="PANTHER" id="PTHR12992">
    <property type="entry name" value="NUDIX HYDROLASE"/>
    <property type="match status" value="1"/>
</dbReference>
<dbReference type="GeneID" id="98171065"/>
<evidence type="ECO:0000256" key="4">
    <source>
        <dbReference type="ARBA" id="ARBA00022801"/>
    </source>
</evidence>
<keyword evidence="9" id="KW-1185">Reference proteome</keyword>
<evidence type="ECO:0000256" key="3">
    <source>
        <dbReference type="ARBA" id="ARBA00022723"/>
    </source>
</evidence>
<keyword evidence="5" id="KW-0460">Magnesium</keyword>
<name>A0ABQ0FXQ1_9PEZI</name>
<dbReference type="PANTHER" id="PTHR12992:SF24">
    <property type="entry name" value="PEROXISOMAL COENZYME A DIPHOSPHATASE NUDT7"/>
    <property type="match status" value="1"/>
</dbReference>
<reference evidence="8 9" key="1">
    <citation type="submission" date="2024-09" db="EMBL/GenBank/DDBJ databases">
        <title>Itraconazole resistance in Madurella fahalii resulting from another homologue of gene encoding cytochrome P450 14-alpha sterol demethylase (CYP51).</title>
        <authorList>
            <person name="Yoshioka I."/>
            <person name="Fahal A.H."/>
            <person name="Kaneko S."/>
            <person name="Yaguchi T."/>
        </authorList>
    </citation>
    <scope>NUCLEOTIDE SEQUENCE [LARGE SCALE GENOMIC DNA]</scope>
    <source>
        <strain evidence="8 9">IFM 68171</strain>
    </source>
</reference>
<gene>
    <name evidence="8" type="primary">PCD1</name>
    <name evidence="8" type="ORF">MFIFM68171_00320</name>
</gene>
<evidence type="ECO:0000256" key="6">
    <source>
        <dbReference type="ARBA" id="ARBA00023211"/>
    </source>
</evidence>
<dbReference type="RefSeq" id="XP_070911843.1">
    <property type="nucleotide sequence ID" value="XM_071055742.1"/>
</dbReference>
<comment type="caution">
    <text evidence="8">The sequence shown here is derived from an EMBL/GenBank/DDBJ whole genome shotgun (WGS) entry which is preliminary data.</text>
</comment>
<dbReference type="Proteomes" id="UP001628179">
    <property type="component" value="Unassembled WGS sequence"/>
</dbReference>
<sequence>MNGSLAVDEQILVQVDPPEHEEEAQTVVQSIQDPLSFEAPLEQLADPDGDAELCASDQEDDEGSYYWDASTMAPLNAASAAAIVRLRAYTPPPFPLWDRLPLSRRAAVLMLLYANRRGDLRVVITMRAASLRSFSGHAALPGGKADTVDETPYQIARREAWEEIGLPMDDAKIPAPFRIEHLCYLPMNLARTELVVRPCVALLHTTDPPVPTSGVSSPPAPSPTADESLIPRLDAKEVAAVFSAPFHNFLKAVDEPPRDGESPPPEGQWYEGSWTKWHDEPWRLHFFYVPVTNQKVMKPKVRDGGLAALDEEGEETDKHPGRYKVWGMTARILVDAATVAYGETPEFEHSTHFGDERIIERLDQMGRLGEKKRRASVVSGEGLKKVKEAVVKAVANATDTNGNGGKMSGESKM</sequence>
<dbReference type="Gene3D" id="3.90.79.10">
    <property type="entry name" value="Nucleoside Triphosphate Pyrophosphohydrolase"/>
    <property type="match status" value="1"/>
</dbReference>
<keyword evidence="6" id="KW-0464">Manganese</keyword>
<evidence type="ECO:0000313" key="9">
    <source>
        <dbReference type="Proteomes" id="UP001628179"/>
    </source>
</evidence>